<evidence type="ECO:0000313" key="10">
    <source>
        <dbReference type="Proteomes" id="UP000095333"/>
    </source>
</evidence>
<feature type="domain" description="Alpha-L-rhamnosidase concanavalin-like" evidence="4">
    <location>
        <begin position="362"/>
        <end position="460"/>
    </location>
</feature>
<dbReference type="InterPro" id="IPR016007">
    <property type="entry name" value="Alpha_rhamnosid"/>
</dbReference>
<evidence type="ECO:0000259" key="7">
    <source>
        <dbReference type="Pfam" id="PF17389"/>
    </source>
</evidence>
<dbReference type="Pfam" id="PF08531">
    <property type="entry name" value="Bac_rhamnosid_N"/>
    <property type="match status" value="1"/>
</dbReference>
<dbReference type="InterPro" id="IPR011040">
    <property type="entry name" value="Sialidase"/>
</dbReference>
<dbReference type="CDD" id="cd15482">
    <property type="entry name" value="Sialidase_non-viral"/>
    <property type="match status" value="1"/>
</dbReference>
<evidence type="ECO:0000256" key="1">
    <source>
        <dbReference type="ARBA" id="ARBA00001445"/>
    </source>
</evidence>
<dbReference type="Gene3D" id="2.60.40.10">
    <property type="entry name" value="Immunoglobulins"/>
    <property type="match status" value="1"/>
</dbReference>
<dbReference type="Pfam" id="PF13088">
    <property type="entry name" value="BNR_2"/>
    <property type="match status" value="1"/>
</dbReference>
<dbReference type="PANTHER" id="PTHR33307:SF6">
    <property type="entry name" value="ALPHA-RHAMNOSIDASE (EUROFUNG)-RELATED"/>
    <property type="match status" value="1"/>
</dbReference>
<sequence length="1324" mass="149905">MHIMKKQVLLIILLALPLWLKAADVSVTGLRTEQMVDPMGLDTAAPRMSWRLESSQRNVMQTAYRILVASSPELLAQDKGDLWDSGKVESDASVWIPYQGKRLKSNQRVYWKVRSYTNRGETEWSEPARWGMGPLGEIHWKGRWIGWDAAFAWDREDSHSRLSSRYLRTEFKTQAKEIKYATLHLCGLGMYELFINGQRIGDQVLAPAPSDYRRTVLYNSFDVTKQVAGGNADNAIGVTLGNGRFYTMRQNYKPYKIPTFGYPKLRLNLIIEYTDGSIQRINSDEKWRLTAQGPIRSNNEYDGEIYDARMELGNWTQPGYDDSKWLKAQRVSLPYGTLRGNTAPNMKVMKTLKPLVFKQYGDRYMIDFGQNMAGWVRINIAKAAAGDTICIRYAERVKNDGTELDVENLRHSQSTDYYICNGKENNTSWSSRFSYHGFQYVEVTGYKNLKAEDLVAEVVYDDLEDNGTFECSNDIMNRVYRNAWWGISSNYKGVPLDCPQRDERQPWLGDHAMGTWGESFMFNNGNTYAKWADDIREAQREDGCIPDICPAYYNYYTSEMTWSSTFPVICDMVYEQFGNIEPIRKNYAAIKKWMHHIRSEFTTEDGVINADKYGDWCMPPESPELIHSQDPARKTDGALIATAYYYKVSQMLAKFARLQGLEDEAKGFEKDAAKIKDCFNARFLTVKKGTSPVQTPHVLYPDSIFYGNNTVTANILPLAFDMVPEAYREEVEKNVITGIITRNKGHISSGVIGMNWMMRELTRMGRGDVAFLLASNKTYPSYGYMIEKGATAIWELWNGDTANRWMNSCNHVMILGDLLTWYFRDLAGFNPAQPAYKQIILKPDFSIQELSHVKASHNTLYGKMISNWKKTLTHLEWDITVPCNTTALVYLPTLDEKAVKDKDVTFVRREGNSTVWSVPSGNYHFSVSMDPSSGKNRAGIVEDQFLYEQASFPECHGATIVELKNGDLVASFFGGTKERNPDCCIWVCRKPKGATEWSAPYLAADGVFSLDDPQAVLAGITAESTPADAGPVASTFKGDKFRARRKACWNPVLFQIPGGDLILFYKIGLKVADWSGWLVRSKDGGKTWSQREPLPKGFLGPIKNKPEYVDGRIICPSSTEGDGGWRIHFEISDDKGKTWKMVGPVEAEMSVPTALRKENAANVDDQEGGEAIKGEGEKPIYAIQPSILRHKDGRLQVLCRTRNAQIATSWSSDNGETWSKVTLLDVPNNNSGTDAVTMKDGRHVLIYNDFSTLPGTPKGPRTPLCVAVSDDGIHWKNVMTLEDSPISQYSYPSIIQGKDGKLHAVYTWRRQRVAYKELDLSKLK</sequence>
<evidence type="ECO:0000259" key="4">
    <source>
        <dbReference type="Pfam" id="PF05592"/>
    </source>
</evidence>
<evidence type="ECO:0000259" key="5">
    <source>
        <dbReference type="Pfam" id="PF08531"/>
    </source>
</evidence>
<dbReference type="GO" id="GO:0030596">
    <property type="term" value="F:alpha-L-rhamnosidase activity"/>
    <property type="evidence" value="ECO:0007669"/>
    <property type="project" value="UniProtKB-EC"/>
</dbReference>
<keyword evidence="9" id="KW-0326">Glycosidase</keyword>
<dbReference type="Gene3D" id="2.60.120.260">
    <property type="entry name" value="Galactose-binding domain-like"/>
    <property type="match status" value="2"/>
</dbReference>
<dbReference type="Gene3D" id="1.50.10.10">
    <property type="match status" value="1"/>
</dbReference>
<dbReference type="Pfam" id="PF05592">
    <property type="entry name" value="Bac_rhamnosid"/>
    <property type="match status" value="1"/>
</dbReference>
<protein>
    <recommendedName>
        <fullName evidence="2">alpha-L-rhamnosidase</fullName>
        <ecNumber evidence="2">3.2.1.40</ecNumber>
    </recommendedName>
</protein>
<dbReference type="Pfam" id="PF17389">
    <property type="entry name" value="Bac_rhamnosid6H"/>
    <property type="match status" value="1"/>
</dbReference>
<dbReference type="InterPro" id="IPR013783">
    <property type="entry name" value="Ig-like_fold"/>
</dbReference>
<dbReference type="SUPFAM" id="SSF50939">
    <property type="entry name" value="Sialidases"/>
    <property type="match status" value="1"/>
</dbReference>
<dbReference type="PANTHER" id="PTHR33307">
    <property type="entry name" value="ALPHA-RHAMNOSIDASE (EUROFUNG)"/>
    <property type="match status" value="1"/>
</dbReference>
<name>A0A174M8Z9_PHOVU</name>
<dbReference type="Pfam" id="PF25788">
    <property type="entry name" value="Ig_Rha78A_N"/>
    <property type="match status" value="1"/>
</dbReference>
<feature type="domain" description="Alpha-L-rhamnosidase six-hairpin glycosidase" evidence="7">
    <location>
        <begin position="465"/>
        <end position="824"/>
    </location>
</feature>
<keyword evidence="3 9" id="KW-0378">Hydrolase</keyword>
<evidence type="ECO:0000256" key="2">
    <source>
        <dbReference type="ARBA" id="ARBA00012652"/>
    </source>
</evidence>
<comment type="catalytic activity">
    <reaction evidence="1">
        <text>Hydrolysis of terminal non-reducing alpha-L-rhamnose residues in alpha-L-rhamnosides.</text>
        <dbReference type="EC" id="3.2.1.40"/>
    </reaction>
</comment>
<reference evidence="9 10" key="1">
    <citation type="submission" date="2015-09" db="EMBL/GenBank/DDBJ databases">
        <authorList>
            <consortium name="Pathogen Informatics"/>
        </authorList>
    </citation>
    <scope>NUCLEOTIDE SEQUENCE [LARGE SCALE GENOMIC DNA]</scope>
    <source>
        <strain evidence="9 10">2789STDY5834842</strain>
    </source>
</reference>
<proteinExistence type="predicted"/>
<dbReference type="InterPro" id="IPR035398">
    <property type="entry name" value="Bac_rhamnosid_C"/>
</dbReference>
<evidence type="ECO:0000259" key="6">
    <source>
        <dbReference type="Pfam" id="PF13088"/>
    </source>
</evidence>
<dbReference type="Gene3D" id="2.60.420.10">
    <property type="entry name" value="Maltose phosphorylase, domain 3"/>
    <property type="match status" value="1"/>
</dbReference>
<dbReference type="Gene3D" id="2.120.10.10">
    <property type="match status" value="1"/>
</dbReference>
<evidence type="ECO:0000313" key="9">
    <source>
        <dbReference type="EMBL" id="CUP30530.1"/>
    </source>
</evidence>
<accession>A0A174M8Z9</accession>
<gene>
    <name evidence="9" type="primary">nanB</name>
    <name evidence="9" type="ORF">ERS852457_03854</name>
</gene>
<dbReference type="EMBL" id="CYZI01000040">
    <property type="protein sequence ID" value="CUP30530.1"/>
    <property type="molecule type" value="Genomic_DNA"/>
</dbReference>
<dbReference type="Proteomes" id="UP000095333">
    <property type="component" value="Unassembled WGS sequence"/>
</dbReference>
<feature type="domain" description="Bacterial alpha-L-rhamnosidase N-terminal" evidence="5">
    <location>
        <begin position="176"/>
        <end position="349"/>
    </location>
</feature>
<dbReference type="InterPro" id="IPR008928">
    <property type="entry name" value="6-hairpin_glycosidase_sf"/>
</dbReference>
<dbReference type="InterPro" id="IPR013737">
    <property type="entry name" value="Bac_rhamnosid_N"/>
</dbReference>
<dbReference type="InterPro" id="IPR012341">
    <property type="entry name" value="6hp_glycosidase-like_sf"/>
</dbReference>
<dbReference type="InterPro" id="IPR035396">
    <property type="entry name" value="Bac_rhamnosid6H"/>
</dbReference>
<feature type="domain" description="Sialidase" evidence="6">
    <location>
        <begin position="966"/>
        <end position="1303"/>
    </location>
</feature>
<dbReference type="GO" id="GO:0005975">
    <property type="term" value="P:carbohydrate metabolic process"/>
    <property type="evidence" value="ECO:0007669"/>
    <property type="project" value="InterPro"/>
</dbReference>
<dbReference type="SUPFAM" id="SSF48208">
    <property type="entry name" value="Six-hairpin glycosidases"/>
    <property type="match status" value="1"/>
</dbReference>
<evidence type="ECO:0000256" key="3">
    <source>
        <dbReference type="ARBA" id="ARBA00022801"/>
    </source>
</evidence>
<evidence type="ECO:0000259" key="8">
    <source>
        <dbReference type="Pfam" id="PF17390"/>
    </source>
</evidence>
<dbReference type="InterPro" id="IPR036278">
    <property type="entry name" value="Sialidase_sf"/>
</dbReference>
<dbReference type="EC" id="3.2.1.40" evidence="2"/>
<organism evidence="9 10">
    <name type="scientific">Phocaeicola vulgatus</name>
    <name type="common">Bacteroides vulgatus</name>
    <dbReference type="NCBI Taxonomy" id="821"/>
    <lineage>
        <taxon>Bacteria</taxon>
        <taxon>Pseudomonadati</taxon>
        <taxon>Bacteroidota</taxon>
        <taxon>Bacteroidia</taxon>
        <taxon>Bacteroidales</taxon>
        <taxon>Bacteroidaceae</taxon>
        <taxon>Phocaeicola</taxon>
    </lineage>
</organism>
<dbReference type="InterPro" id="IPR008902">
    <property type="entry name" value="Rhamnosid_concanavalin"/>
</dbReference>
<dbReference type="Pfam" id="PF17390">
    <property type="entry name" value="Bac_rhamnosid_C"/>
    <property type="match status" value="1"/>
</dbReference>
<feature type="domain" description="Alpha-L-rhamnosidase C-terminal" evidence="8">
    <location>
        <begin position="828"/>
        <end position="902"/>
    </location>
</feature>